<evidence type="ECO:0000313" key="4">
    <source>
        <dbReference type="Proteomes" id="UP000799118"/>
    </source>
</evidence>
<proteinExistence type="predicted"/>
<feature type="compositionally biased region" description="Acidic residues" evidence="1">
    <location>
        <begin position="146"/>
        <end position="162"/>
    </location>
</feature>
<keyword evidence="2" id="KW-0472">Membrane</keyword>
<feature type="transmembrane region" description="Helical" evidence="2">
    <location>
        <begin position="48"/>
        <end position="70"/>
    </location>
</feature>
<reference evidence="3" key="1">
    <citation type="journal article" date="2019" name="Environ. Microbiol.">
        <title>Fungal ecological strategies reflected in gene transcription - a case study of two litter decomposers.</title>
        <authorList>
            <person name="Barbi F."/>
            <person name="Kohler A."/>
            <person name="Barry K."/>
            <person name="Baskaran P."/>
            <person name="Daum C."/>
            <person name="Fauchery L."/>
            <person name="Ihrmark K."/>
            <person name="Kuo A."/>
            <person name="LaButti K."/>
            <person name="Lipzen A."/>
            <person name="Morin E."/>
            <person name="Grigoriev I.V."/>
            <person name="Henrissat B."/>
            <person name="Lindahl B."/>
            <person name="Martin F."/>
        </authorList>
    </citation>
    <scope>NUCLEOTIDE SEQUENCE</scope>
    <source>
        <strain evidence="3">JB14</strain>
    </source>
</reference>
<dbReference type="OrthoDB" id="3097350at2759"/>
<feature type="region of interest" description="Disordered" evidence="1">
    <location>
        <begin position="126"/>
        <end position="174"/>
    </location>
</feature>
<protein>
    <submittedName>
        <fullName evidence="3">Uncharacterized protein</fullName>
    </submittedName>
</protein>
<evidence type="ECO:0000256" key="1">
    <source>
        <dbReference type="SAM" id="MobiDB-lite"/>
    </source>
</evidence>
<feature type="compositionally biased region" description="Basic and acidic residues" evidence="1">
    <location>
        <begin position="136"/>
        <end position="145"/>
    </location>
</feature>
<evidence type="ECO:0000256" key="2">
    <source>
        <dbReference type="SAM" id="Phobius"/>
    </source>
</evidence>
<evidence type="ECO:0000313" key="3">
    <source>
        <dbReference type="EMBL" id="KAE9387887.1"/>
    </source>
</evidence>
<dbReference type="EMBL" id="ML769774">
    <property type="protein sequence ID" value="KAE9387887.1"/>
    <property type="molecule type" value="Genomic_DNA"/>
</dbReference>
<dbReference type="Proteomes" id="UP000799118">
    <property type="component" value="Unassembled WGS sequence"/>
</dbReference>
<keyword evidence="2" id="KW-0812">Transmembrane</keyword>
<keyword evidence="4" id="KW-1185">Reference proteome</keyword>
<sequence>MPPKAMDQSQIETYLTTLAKRRRNLEYNVKEDGSKKIIYECAIALGDFLASLTTTYLILAFANFNLLLFFKTSTVNIPQMVNTEVLYTAYGDAVKHLKSVQDMEDMAKINSYHKANEFYTHLGSLRNKPKAKPKKRSEPKSKEVIEDSDSSDDEVKEVDPTDPDTVMKDSTTQSSALSKLKFSKGASAGTTSKGGIAIDQNGRLSTVRLHYSDIPGMDVEAPVYHRANYYLMKAAAPPSTEGFTPYVSPLKRPRYSEDPRVLFRPETEGEQFNPPLIRPASMSLYETLVVHHGYQLGYANFLDELGLNWEAQSWRGYQWLKDIVAHHDSEYKEAYDQRLNAEINMIAGYPEPDYATLHNDVLRSLNNRHRLDWIHHRAMAYYDRQAAQSAWDLYQSTNAIMFDRGLKIRQEERANGDKDITASAPTV</sequence>
<keyword evidence="2" id="KW-1133">Transmembrane helix</keyword>
<organism evidence="3 4">
    <name type="scientific">Gymnopus androsaceus JB14</name>
    <dbReference type="NCBI Taxonomy" id="1447944"/>
    <lineage>
        <taxon>Eukaryota</taxon>
        <taxon>Fungi</taxon>
        <taxon>Dikarya</taxon>
        <taxon>Basidiomycota</taxon>
        <taxon>Agaricomycotina</taxon>
        <taxon>Agaricomycetes</taxon>
        <taxon>Agaricomycetidae</taxon>
        <taxon>Agaricales</taxon>
        <taxon>Marasmiineae</taxon>
        <taxon>Omphalotaceae</taxon>
        <taxon>Gymnopus</taxon>
    </lineage>
</organism>
<gene>
    <name evidence="3" type="ORF">BT96DRAFT_1004716</name>
</gene>
<accession>A0A6A4GRS1</accession>
<dbReference type="AlphaFoldDB" id="A0A6A4GRS1"/>
<name>A0A6A4GRS1_9AGAR</name>